<reference evidence="3 4" key="1">
    <citation type="journal article" date="2012" name="PLoS Pathog.">
        <title>Diverse lifestyles and strategies of plant pathogenesis encoded in the genomes of eighteen Dothideomycetes fungi.</title>
        <authorList>
            <person name="Ohm R.A."/>
            <person name="Feau N."/>
            <person name="Henrissat B."/>
            <person name="Schoch C.L."/>
            <person name="Horwitz B.A."/>
            <person name="Barry K.W."/>
            <person name="Condon B.J."/>
            <person name="Copeland A.C."/>
            <person name="Dhillon B."/>
            <person name="Glaser F."/>
            <person name="Hesse C.N."/>
            <person name="Kosti I."/>
            <person name="LaButti K."/>
            <person name="Lindquist E.A."/>
            <person name="Lucas S."/>
            <person name="Salamov A.A."/>
            <person name="Bradshaw R.E."/>
            <person name="Ciuffetti L."/>
            <person name="Hamelin R.C."/>
            <person name="Kema G.H.J."/>
            <person name="Lawrence C."/>
            <person name="Scott J.A."/>
            <person name="Spatafora J.W."/>
            <person name="Turgeon B.G."/>
            <person name="de Wit P.J.G.M."/>
            <person name="Zhong S."/>
            <person name="Goodwin S.B."/>
            <person name="Grigoriev I.V."/>
        </authorList>
    </citation>
    <scope>NUCLEOTIDE SEQUENCE [LARGE SCALE GENOMIC DNA]</scope>
    <source>
        <strain evidence="4">C5 / ATCC 48332 / race O</strain>
    </source>
</reference>
<feature type="compositionally biased region" description="Low complexity" evidence="2">
    <location>
        <begin position="10"/>
        <end position="26"/>
    </location>
</feature>
<dbReference type="HOGENOM" id="CLU_368408_0_0_1"/>
<dbReference type="STRING" id="701091.M2UKZ7"/>
<feature type="compositionally biased region" description="Basic and acidic residues" evidence="2">
    <location>
        <begin position="326"/>
        <end position="335"/>
    </location>
</feature>
<evidence type="ECO:0000256" key="2">
    <source>
        <dbReference type="SAM" id="MobiDB-lite"/>
    </source>
</evidence>
<accession>M2UKZ7</accession>
<reference evidence="4" key="2">
    <citation type="journal article" date="2013" name="PLoS Genet.">
        <title>Comparative genome structure, secondary metabolite, and effector coding capacity across Cochliobolus pathogens.</title>
        <authorList>
            <person name="Condon B.J."/>
            <person name="Leng Y."/>
            <person name="Wu D."/>
            <person name="Bushley K.E."/>
            <person name="Ohm R.A."/>
            <person name="Otillar R."/>
            <person name="Martin J."/>
            <person name="Schackwitz W."/>
            <person name="Grimwood J."/>
            <person name="MohdZainudin N."/>
            <person name="Xue C."/>
            <person name="Wang R."/>
            <person name="Manning V.A."/>
            <person name="Dhillon B."/>
            <person name="Tu Z.J."/>
            <person name="Steffenson B.J."/>
            <person name="Salamov A."/>
            <person name="Sun H."/>
            <person name="Lowry S."/>
            <person name="LaButti K."/>
            <person name="Han J."/>
            <person name="Copeland A."/>
            <person name="Lindquist E."/>
            <person name="Barry K."/>
            <person name="Schmutz J."/>
            <person name="Baker S.E."/>
            <person name="Ciuffetti L.M."/>
            <person name="Grigoriev I.V."/>
            <person name="Zhong S."/>
            <person name="Turgeon B.G."/>
        </authorList>
    </citation>
    <scope>NUCLEOTIDE SEQUENCE [LARGE SCALE GENOMIC DNA]</scope>
    <source>
        <strain evidence="4">C5 / ATCC 48332 / race O</strain>
    </source>
</reference>
<feature type="region of interest" description="Disordered" evidence="2">
    <location>
        <begin position="1"/>
        <end position="31"/>
    </location>
</feature>
<gene>
    <name evidence="3" type="ORF">COCHEDRAFT_1181864</name>
</gene>
<feature type="coiled-coil region" evidence="1">
    <location>
        <begin position="564"/>
        <end position="591"/>
    </location>
</feature>
<dbReference type="OrthoDB" id="3939134at2759"/>
<dbReference type="Proteomes" id="UP000016936">
    <property type="component" value="Unassembled WGS sequence"/>
</dbReference>
<organism evidence="3 4">
    <name type="scientific">Cochliobolus heterostrophus (strain C5 / ATCC 48332 / race O)</name>
    <name type="common">Southern corn leaf blight fungus</name>
    <name type="synonym">Bipolaris maydis</name>
    <dbReference type="NCBI Taxonomy" id="701091"/>
    <lineage>
        <taxon>Eukaryota</taxon>
        <taxon>Fungi</taxon>
        <taxon>Dikarya</taxon>
        <taxon>Ascomycota</taxon>
        <taxon>Pezizomycotina</taxon>
        <taxon>Dothideomycetes</taxon>
        <taxon>Pleosporomycetidae</taxon>
        <taxon>Pleosporales</taxon>
        <taxon>Pleosporineae</taxon>
        <taxon>Pleosporaceae</taxon>
        <taxon>Bipolaris</taxon>
    </lineage>
</organism>
<dbReference type="eggNOG" id="ENOG502T521">
    <property type="taxonomic scope" value="Eukaryota"/>
</dbReference>
<dbReference type="EMBL" id="KB445580">
    <property type="protein sequence ID" value="EMD88663.1"/>
    <property type="molecule type" value="Genomic_DNA"/>
</dbReference>
<evidence type="ECO:0000313" key="4">
    <source>
        <dbReference type="Proteomes" id="UP000016936"/>
    </source>
</evidence>
<keyword evidence="1" id="KW-0175">Coiled coil</keyword>
<feature type="region of interest" description="Disordered" evidence="2">
    <location>
        <begin position="289"/>
        <end position="386"/>
    </location>
</feature>
<dbReference type="AlphaFoldDB" id="M2UKZ7"/>
<name>M2UKZ7_COCH5</name>
<evidence type="ECO:0000313" key="3">
    <source>
        <dbReference type="EMBL" id="EMD88663.1"/>
    </source>
</evidence>
<keyword evidence="4" id="KW-1185">Reference proteome</keyword>
<evidence type="ECO:0000256" key="1">
    <source>
        <dbReference type="SAM" id="Coils"/>
    </source>
</evidence>
<proteinExistence type="predicted"/>
<dbReference type="OMA" id="HIVRMQC"/>
<protein>
    <submittedName>
        <fullName evidence="3">Uncharacterized protein</fullName>
    </submittedName>
</protein>
<sequence length="751" mass="84835">MAHLKQPPRASAATEISSQSSSSHTSDFFHPAADDQAAIEQLLTESLTTYAPPPPPSAVALGADLLNAARIDHRHSSPVVGMALKNRAGKLKRRNLIPKSARTNLAVRGDVYEIELSPEKGNYVLPERVNKKPLTIVKKKTRAEPTESPASIDPPMGSTPPQFAPVGTDSVVVDTAKEEIPSRNENSHANVPGDVKIEESLDNGKPRCKAVFYKYDKITGTTYKQCLRPGTGQTDDSFMCGIHLSKPPTVRCEEMVVSDNVTTQCYRAAFRVTANGPRCPTCIEQQGYETTPRDKRKSAPIHQEDHPSKVLRRKSERMGKPTSSGKTKDQARDLQEESSNPASASKRGRPRKDGSSASTELNRQLPKRTRKSKSSPAISQEVPNVPEDLPENIATVFSFLDLEARQGTCQTKRARKILHMCEKYCANFQDGTHSIDAVTQDATKIQKTLQQTPKEYSTEIIKEDQFAFKNDAYSFVFRSLTLYLRDLYNWLVKTHKSATESLESLRVITPLMQEIVAFNDAISHWNVTVPQRQKGDRVVKDVQTRLIAPLRRASQSLSVRLGQLEEAEERREQYEKIKRRIQERRDAQSEETRAIEAMEERKKRWQDLHIVRMQCEPDVYRRRKLFHTKFEDLVERDANGIVFERLPIFKPRSTPPHSQVSELADEVDWTEDEEIAVLEGLQYCAGPCVFEKIFKTYCDPRSSHPRGGDLRSRTVAEIVSKARWIRSMMLTLRQESGEPVEDWVTGIPILP</sequence>
<feature type="region of interest" description="Disordered" evidence="2">
    <location>
        <begin position="140"/>
        <end position="159"/>
    </location>
</feature>